<dbReference type="AlphaFoldDB" id="A0A1I9GAD6"/>
<reference evidence="1" key="1">
    <citation type="journal article" date="2007" name="Science">
        <title>Draft genome of the filarial nematode parasite Brugia malayi.</title>
        <authorList>
            <person name="Ghedin E."/>
            <person name="Wang S."/>
            <person name="Spiro D."/>
            <person name="Caler E."/>
            <person name="Zhao Q."/>
            <person name="Crabtree J."/>
            <person name="Allen J.E."/>
            <person name="Delcher A.L."/>
            <person name="Guiliano D.B."/>
            <person name="Miranda-Saavedra D."/>
            <person name="Angiuoli S.V."/>
            <person name="Creasy T."/>
            <person name="Amedeo P."/>
            <person name="Haas B."/>
            <person name="El-Sayed N.M."/>
            <person name="Wortman J.R."/>
            <person name="Feldblyum T."/>
            <person name="Tallon L."/>
            <person name="Schatz M."/>
            <person name="Shumway M."/>
            <person name="Koo H."/>
            <person name="Salzberg S.L."/>
            <person name="Schobel S."/>
            <person name="Pertea M."/>
            <person name="Pop M."/>
            <person name="White O."/>
            <person name="Barton G.J."/>
            <person name="Carlow C.K."/>
            <person name="Crawford M.J."/>
            <person name="Daub J."/>
            <person name="Dimmic M.W."/>
            <person name="Estes C.F."/>
            <person name="Foster J.M."/>
            <person name="Ganatra M."/>
            <person name="Gregory W.F."/>
            <person name="Johnson N.M."/>
            <person name="Jin J."/>
            <person name="Komuniecki R."/>
            <person name="Korf I."/>
            <person name="Kumar S."/>
            <person name="Laney S."/>
            <person name="Li B.W."/>
            <person name="Li W."/>
            <person name="Lindblom T.H."/>
            <person name="Lustigman S."/>
            <person name="Ma D."/>
            <person name="Maina C.V."/>
            <person name="Martin D.M."/>
            <person name="McCarter J.P."/>
            <person name="McReynolds L."/>
            <person name="Mitreva M."/>
            <person name="Nutman T.B."/>
            <person name="Parkinson J."/>
            <person name="Peregrin-Alvarez J.M."/>
            <person name="Poole C."/>
            <person name="Ren Q."/>
            <person name="Saunders L."/>
            <person name="Sluder A.E."/>
            <person name="Smith K."/>
            <person name="Stanke M."/>
            <person name="Unnasch T.R."/>
            <person name="Ware J."/>
            <person name="Wei A.D."/>
            <person name="Weil G."/>
            <person name="Williams D.J."/>
            <person name="Zhang Y."/>
            <person name="Williams S.A."/>
            <person name="Fraser-Liggett C."/>
            <person name="Slatko B."/>
            <person name="Blaxter M.L."/>
            <person name="Scott A.L."/>
        </authorList>
    </citation>
    <scope>NUCLEOTIDE SEQUENCE</scope>
    <source>
        <strain evidence="1">FR3</strain>
    </source>
</reference>
<accession>A0A1I9GAD6</accession>
<gene>
    <name evidence="1" type="primary">Bm11888</name>
    <name evidence="1" type="ORF">BM_Bm11888</name>
</gene>
<name>A0A1I9GAD6_BRUMA</name>
<dbReference type="EMBL" id="LN860621">
    <property type="protein sequence ID" value="CDQ07568.1"/>
    <property type="molecule type" value="Genomic_DNA"/>
</dbReference>
<sequence>MLVLGGQGGVKINYNENGDVTNQNAMSHINAQINFLPPQGRQGLLWLSVCETQSGVVAEEQGRCSHSVSRQEAAKDAAARLTVLRSWIVCGMLLPTSRTVTHPQAHLTRFQIQSGWQDLTITPPSSPVLG</sequence>
<evidence type="ECO:0000313" key="1">
    <source>
        <dbReference type="EMBL" id="CDQ07568.1"/>
    </source>
</evidence>
<organism evidence="1">
    <name type="scientific">Brugia malayi</name>
    <name type="common">Filarial nematode worm</name>
    <dbReference type="NCBI Taxonomy" id="6279"/>
    <lineage>
        <taxon>Eukaryota</taxon>
        <taxon>Metazoa</taxon>
        <taxon>Ecdysozoa</taxon>
        <taxon>Nematoda</taxon>
        <taxon>Chromadorea</taxon>
        <taxon>Rhabditida</taxon>
        <taxon>Spirurina</taxon>
        <taxon>Spiruromorpha</taxon>
        <taxon>Filarioidea</taxon>
        <taxon>Onchocercidae</taxon>
        <taxon>Brugia</taxon>
    </lineage>
</organism>
<reference evidence="1" key="2">
    <citation type="submission" date="2012-12" db="EMBL/GenBank/DDBJ databases">
        <authorList>
            <consortium name="WormBase Consortium"/>
            <person name="Ghedin E."/>
            <person name="Paulini M."/>
        </authorList>
    </citation>
    <scope>NUCLEOTIDE SEQUENCE</scope>
    <source>
        <strain evidence="1">FR3</strain>
    </source>
</reference>
<proteinExistence type="predicted"/>
<protein>
    <submittedName>
        <fullName evidence="1">Bm11888</fullName>
    </submittedName>
</protein>